<keyword evidence="6" id="KW-0966">Cell projection</keyword>
<dbReference type="Proteomes" id="UP000285060">
    <property type="component" value="Unassembled WGS sequence"/>
</dbReference>
<comment type="caution">
    <text evidence="9">The sequence shown here is derived from an EMBL/GenBank/DDBJ whole genome shotgun (WGS) entry which is preliminary data.</text>
</comment>
<evidence type="ECO:0000259" key="8">
    <source>
        <dbReference type="PROSITE" id="PS51336"/>
    </source>
</evidence>
<evidence type="ECO:0000256" key="7">
    <source>
        <dbReference type="SAM" id="MobiDB-lite"/>
    </source>
</evidence>
<evidence type="ECO:0000256" key="1">
    <source>
        <dbReference type="ARBA" id="ARBA00004138"/>
    </source>
</evidence>
<dbReference type="FunFam" id="2.30.29.170:FF:000002">
    <property type="entry name" value="EF-hand domain (C-terminal) containing 1"/>
    <property type="match status" value="1"/>
</dbReference>
<dbReference type="SMART" id="SM00676">
    <property type="entry name" value="DM10"/>
    <property type="match status" value="3"/>
</dbReference>
<evidence type="ECO:0000313" key="10">
    <source>
        <dbReference type="Proteomes" id="UP000285060"/>
    </source>
</evidence>
<feature type="domain" description="DM10" evidence="8">
    <location>
        <begin position="474"/>
        <end position="572"/>
    </location>
</feature>
<evidence type="ECO:0000256" key="4">
    <source>
        <dbReference type="ARBA" id="ARBA00022737"/>
    </source>
</evidence>
<evidence type="ECO:0000256" key="3">
    <source>
        <dbReference type="ARBA" id="ARBA00022490"/>
    </source>
</evidence>
<accession>A0A418B0S7</accession>
<dbReference type="InterPro" id="IPR040193">
    <property type="entry name" value="EFHC1/EFHC2/EFHB"/>
</dbReference>
<dbReference type="GO" id="GO:0072686">
    <property type="term" value="C:mitotic spindle"/>
    <property type="evidence" value="ECO:0007669"/>
    <property type="project" value="TreeGrafter"/>
</dbReference>
<protein>
    <recommendedName>
        <fullName evidence="8">DM10 domain-containing protein</fullName>
    </recommendedName>
</protein>
<dbReference type="PROSITE" id="PS51336">
    <property type="entry name" value="DM10"/>
    <property type="match status" value="3"/>
</dbReference>
<dbReference type="GO" id="GO:0000281">
    <property type="term" value="P:mitotic cytokinesis"/>
    <property type="evidence" value="ECO:0007669"/>
    <property type="project" value="TreeGrafter"/>
</dbReference>
<reference evidence="9 10" key="1">
    <citation type="submission" date="2018-08" db="EMBL/GenBank/DDBJ databases">
        <title>Aphanomyces genome sequencing and annotation.</title>
        <authorList>
            <person name="Minardi D."/>
            <person name="Oidtmann B."/>
            <person name="Van Der Giezen M."/>
            <person name="Studholme D.J."/>
        </authorList>
    </citation>
    <scope>NUCLEOTIDE SEQUENCE [LARGE SCALE GENOMIC DNA]</scope>
    <source>
        <strain evidence="9 10">NJM0002</strain>
    </source>
</reference>
<dbReference type="PANTHER" id="PTHR12086:SF9">
    <property type="entry name" value="EF-HAND DOMAIN-CONTAINING PROTEIN 1"/>
    <property type="match status" value="1"/>
</dbReference>
<comment type="subcellular location">
    <subcellularLocation>
        <location evidence="1">Cell projection</location>
        <location evidence="1">Cilium</location>
    </subcellularLocation>
    <subcellularLocation>
        <location evidence="2">Cytoplasm</location>
        <location evidence="2">Cytoskeleton</location>
    </subcellularLocation>
</comment>
<feature type="region of interest" description="Disordered" evidence="7">
    <location>
        <begin position="424"/>
        <end position="451"/>
    </location>
</feature>
<feature type="domain" description="DM10" evidence="8">
    <location>
        <begin position="298"/>
        <end position="417"/>
    </location>
</feature>
<keyword evidence="3" id="KW-0963">Cytoplasm</keyword>
<keyword evidence="10" id="KW-1185">Reference proteome</keyword>
<dbReference type="EMBL" id="QUSY01000205">
    <property type="protein sequence ID" value="RHY31558.1"/>
    <property type="molecule type" value="Genomic_DNA"/>
</dbReference>
<organism evidence="9 10">
    <name type="scientific">Aphanomyces invadans</name>
    <dbReference type="NCBI Taxonomy" id="157072"/>
    <lineage>
        <taxon>Eukaryota</taxon>
        <taxon>Sar</taxon>
        <taxon>Stramenopiles</taxon>
        <taxon>Oomycota</taxon>
        <taxon>Saprolegniomycetes</taxon>
        <taxon>Saprolegniales</taxon>
        <taxon>Verrucalvaceae</taxon>
        <taxon>Aphanomyces</taxon>
    </lineage>
</organism>
<feature type="domain" description="DM10" evidence="8">
    <location>
        <begin position="128"/>
        <end position="233"/>
    </location>
</feature>
<feature type="compositionally biased region" description="Basic and acidic residues" evidence="7">
    <location>
        <begin position="426"/>
        <end position="438"/>
    </location>
</feature>
<name>A0A418B0S7_9STRA</name>
<evidence type="ECO:0000256" key="5">
    <source>
        <dbReference type="ARBA" id="ARBA00023212"/>
    </source>
</evidence>
<dbReference type="VEuPathDB" id="FungiDB:H310_12004"/>
<dbReference type="PANTHER" id="PTHR12086">
    <property type="entry name" value="EF-HAND DOMAIN C-TERMINAL CONTAINING PROTEIN"/>
    <property type="match status" value="1"/>
</dbReference>
<dbReference type="InterPro" id="IPR006602">
    <property type="entry name" value="DM10_dom"/>
</dbReference>
<keyword evidence="5" id="KW-0206">Cytoskeleton</keyword>
<dbReference type="GO" id="GO:0005930">
    <property type="term" value="C:axoneme"/>
    <property type="evidence" value="ECO:0007669"/>
    <property type="project" value="TreeGrafter"/>
</dbReference>
<dbReference type="GO" id="GO:0060285">
    <property type="term" value="P:cilium-dependent cell motility"/>
    <property type="evidence" value="ECO:0007669"/>
    <property type="project" value="TreeGrafter"/>
</dbReference>
<dbReference type="GO" id="GO:0043014">
    <property type="term" value="F:alpha-tubulin binding"/>
    <property type="evidence" value="ECO:0007669"/>
    <property type="project" value="TreeGrafter"/>
</dbReference>
<feature type="region of interest" description="Disordered" evidence="7">
    <location>
        <begin position="1"/>
        <end position="30"/>
    </location>
</feature>
<dbReference type="GO" id="GO:0007052">
    <property type="term" value="P:mitotic spindle organization"/>
    <property type="evidence" value="ECO:0007669"/>
    <property type="project" value="TreeGrafter"/>
</dbReference>
<dbReference type="AlphaFoldDB" id="A0A418B0S7"/>
<evidence type="ECO:0000256" key="2">
    <source>
        <dbReference type="ARBA" id="ARBA00004245"/>
    </source>
</evidence>
<evidence type="ECO:0000313" key="9">
    <source>
        <dbReference type="EMBL" id="RHY31558.1"/>
    </source>
</evidence>
<dbReference type="FunFam" id="2.30.29.170:FF:000004">
    <property type="entry name" value="EF-hand domain containing 2"/>
    <property type="match status" value="1"/>
</dbReference>
<gene>
    <name evidence="9" type="ORF">DYB32_003385</name>
</gene>
<dbReference type="Gene3D" id="2.30.29.170">
    <property type="match status" value="3"/>
</dbReference>
<evidence type="ECO:0000256" key="6">
    <source>
        <dbReference type="ARBA" id="ARBA00023273"/>
    </source>
</evidence>
<proteinExistence type="predicted"/>
<dbReference type="Pfam" id="PF06565">
    <property type="entry name" value="DM10_dom"/>
    <property type="match status" value="3"/>
</dbReference>
<sequence length="572" mass="65593">MASMESKHSKVHLGATPQRHSATTPPAAFPRHPRHLTLQAVMAEHVFQKSNPILGRGNYHAKVGNDGKQQKFKIVEGMRIDSSLPQSPSILATRADKRGDPDRFSTTAREFGSELTMKDESVFAPANVTKVLRFYAFFEETVDESPSELFRLRKSMILLYLTDDTIEIIENKVANSGLPQGTFLKRGKLQKPNNGGHYKMEDIYVGMHFPIYGRIFKLYSCDAWTRAYYSEHGMDLHPDIDIPKDEYTLSRQEIAKLCGGEVGHFYGKKNSALKTFMEATLGNHGLQSMKKKKFLENCRKVLNFKCEYDDRDKLYGDLMAYSLNYFLEDDTIEIKEVEKPNSGRDPFPLLLSRCRLLKQWEGAIHDEQDRGVEEPTGRSAYFNEEDLYVGAVINVFSRPVKLVDADVYTRKYYADTWGVQLAPPMYHEEPRQEKKKPDPPPYTGYGTEEDSLGSVTHLVPKVPKKDFIKMSENDRKVLRFSAKMVSTRREQAARQFIVAFYLADDTVSIYEPEQRNSGIVSGKFLERGPHKKPDGARYRLEDFQLSSRVIFNAYEFQIHDADDYTKKYLGLL</sequence>
<keyword evidence="4" id="KW-0677">Repeat</keyword>